<keyword evidence="1" id="KW-0472">Membrane</keyword>
<keyword evidence="1" id="KW-1133">Transmembrane helix</keyword>
<sequence length="73" mass="8051">MQLCRLLLEMAVVGAVLVIVSLVIAKLEGTNLKAKFIGPMVWGVFLTGALTHLLFEIAGANEWYAKQYTPIFK</sequence>
<evidence type="ECO:0000313" key="2">
    <source>
        <dbReference type="EMBL" id="QHU14474.1"/>
    </source>
</evidence>
<proteinExistence type="predicted"/>
<dbReference type="EMBL" id="MN740841">
    <property type="protein sequence ID" value="QHU14474.1"/>
    <property type="molecule type" value="Genomic_DNA"/>
</dbReference>
<dbReference type="AlphaFoldDB" id="A0A6C0KE21"/>
<feature type="transmembrane region" description="Helical" evidence="1">
    <location>
        <begin position="36"/>
        <end position="55"/>
    </location>
</feature>
<evidence type="ECO:0000256" key="1">
    <source>
        <dbReference type="SAM" id="Phobius"/>
    </source>
</evidence>
<feature type="transmembrane region" description="Helical" evidence="1">
    <location>
        <begin position="6"/>
        <end position="24"/>
    </location>
</feature>
<organism evidence="2">
    <name type="scientific">viral metagenome</name>
    <dbReference type="NCBI Taxonomy" id="1070528"/>
    <lineage>
        <taxon>unclassified sequences</taxon>
        <taxon>metagenomes</taxon>
        <taxon>organismal metagenomes</taxon>
    </lineage>
</organism>
<name>A0A6C0KE21_9ZZZZ</name>
<keyword evidence="1" id="KW-0812">Transmembrane</keyword>
<protein>
    <submittedName>
        <fullName evidence="2">Uncharacterized protein</fullName>
    </submittedName>
</protein>
<accession>A0A6C0KE21</accession>
<reference evidence="2" key="1">
    <citation type="journal article" date="2020" name="Nature">
        <title>Giant virus diversity and host interactions through global metagenomics.</title>
        <authorList>
            <person name="Schulz F."/>
            <person name="Roux S."/>
            <person name="Paez-Espino D."/>
            <person name="Jungbluth S."/>
            <person name="Walsh D.A."/>
            <person name="Denef V.J."/>
            <person name="McMahon K.D."/>
            <person name="Konstantinidis K.T."/>
            <person name="Eloe-Fadrosh E.A."/>
            <person name="Kyrpides N.C."/>
            <person name="Woyke T."/>
        </authorList>
    </citation>
    <scope>NUCLEOTIDE SEQUENCE</scope>
    <source>
        <strain evidence="2">GVMAG-S-1102113-118</strain>
    </source>
</reference>